<dbReference type="KEGG" id="cvn:111114028"/>
<feature type="coiled-coil region" evidence="7">
    <location>
        <begin position="143"/>
        <end position="170"/>
    </location>
</feature>
<dbReference type="OrthoDB" id="6109478at2759"/>
<dbReference type="SUPFAM" id="SSF57716">
    <property type="entry name" value="Glucocorticoid receptor-like (DNA-binding domain)"/>
    <property type="match status" value="1"/>
</dbReference>
<dbReference type="AlphaFoldDB" id="A0A8B8BYV0"/>
<feature type="region of interest" description="Disordered" evidence="8">
    <location>
        <begin position="79"/>
        <end position="98"/>
    </location>
</feature>
<keyword evidence="4" id="KW-0862">Zinc</keyword>
<dbReference type="PANTHER" id="PTHR23080:SF133">
    <property type="entry name" value="SI:CH211-262I1.5-RELATED"/>
    <property type="match status" value="1"/>
</dbReference>
<gene>
    <name evidence="11" type="primary">LOC111114028</name>
</gene>
<keyword evidence="3 6" id="KW-0863">Zinc-finger</keyword>
<sequence length="481" mass="54741">MPYCFAYGCNHITGGKQECSLFRFPVDSKKRKIWIERCRRADRDYNNNDRICSCHFHEGKKENGPTIFSFSKSLSFPHIPTPKRFKKSKGDGDNDTDRQSILQTASHDHCYVNIAESSHCQPLHIDHSYDIQSFGKNETCIPIQKETHSVEELEQEIRELKEEIKNLKTKKPKMTVGDILDDTEKMLLYTSFPADVFSVIVQILKRMAPFKYYAGWEVTCFSLEDQLLICLMKLRLNYRDLDLAVRFGISRSTISNIVNTFISALHEIFFDGVLKAVGIPSQLKCKGSIPKSFADFTSARIAMDATEITQDIPSNMNSQSLTYSNYKSRHTVKGVTCVAPNGVLVYTSDLYPGSTSDAAIVEHCKVLDQLQPGDLILADKGFNIYDKLPAGVSLNIPPFLSSKSHFTKEEAKLCYKIGRSRIHVERANERIKNYEIFNHVPAQYRHLTTKIFQLFCCFVNLQAPLLKEIADKYEVGHESGP</sequence>
<feature type="compositionally biased region" description="Basic and acidic residues" evidence="8">
    <location>
        <begin position="88"/>
        <end position="98"/>
    </location>
</feature>
<dbReference type="PANTHER" id="PTHR23080">
    <property type="entry name" value="THAP DOMAIN PROTEIN"/>
    <property type="match status" value="1"/>
</dbReference>
<protein>
    <submittedName>
        <fullName evidence="11">Uncharacterized protein LOC111114028</fullName>
    </submittedName>
</protein>
<name>A0A8B8BYV0_CRAVI</name>
<dbReference type="GeneID" id="111114028"/>
<dbReference type="Pfam" id="PF13359">
    <property type="entry name" value="DDE_Tnp_4"/>
    <property type="match status" value="1"/>
</dbReference>
<evidence type="ECO:0000256" key="4">
    <source>
        <dbReference type="ARBA" id="ARBA00022833"/>
    </source>
</evidence>
<dbReference type="InterPro" id="IPR006612">
    <property type="entry name" value="THAP_Znf"/>
</dbReference>
<evidence type="ECO:0000256" key="1">
    <source>
        <dbReference type="ARBA" id="ARBA00001968"/>
    </source>
</evidence>
<keyword evidence="7" id="KW-0175">Coiled coil</keyword>
<keyword evidence="10" id="KW-1185">Reference proteome</keyword>
<evidence type="ECO:0000259" key="9">
    <source>
        <dbReference type="PROSITE" id="PS50950"/>
    </source>
</evidence>
<dbReference type="GO" id="GO:0008270">
    <property type="term" value="F:zinc ion binding"/>
    <property type="evidence" value="ECO:0007669"/>
    <property type="project" value="UniProtKB-KW"/>
</dbReference>
<comment type="cofactor">
    <cofactor evidence="1">
        <name>a divalent metal cation</name>
        <dbReference type="ChEBI" id="CHEBI:60240"/>
    </cofactor>
</comment>
<proteinExistence type="predicted"/>
<dbReference type="RefSeq" id="XP_022308024.1">
    <property type="nucleotide sequence ID" value="XM_022452316.1"/>
</dbReference>
<dbReference type="Pfam" id="PF13613">
    <property type="entry name" value="HTH_Tnp_4"/>
    <property type="match status" value="1"/>
</dbReference>
<evidence type="ECO:0000256" key="6">
    <source>
        <dbReference type="PROSITE-ProRule" id="PRU00309"/>
    </source>
</evidence>
<dbReference type="InterPro" id="IPR027806">
    <property type="entry name" value="HARBI1_dom"/>
</dbReference>
<evidence type="ECO:0000256" key="8">
    <source>
        <dbReference type="SAM" id="MobiDB-lite"/>
    </source>
</evidence>
<organism evidence="10 11">
    <name type="scientific">Crassostrea virginica</name>
    <name type="common">Eastern oyster</name>
    <dbReference type="NCBI Taxonomy" id="6565"/>
    <lineage>
        <taxon>Eukaryota</taxon>
        <taxon>Metazoa</taxon>
        <taxon>Spiralia</taxon>
        <taxon>Lophotrochozoa</taxon>
        <taxon>Mollusca</taxon>
        <taxon>Bivalvia</taxon>
        <taxon>Autobranchia</taxon>
        <taxon>Pteriomorphia</taxon>
        <taxon>Ostreida</taxon>
        <taxon>Ostreoidea</taxon>
        <taxon>Ostreidae</taxon>
        <taxon>Crassostrea</taxon>
    </lineage>
</organism>
<dbReference type="PROSITE" id="PS50950">
    <property type="entry name" value="ZF_THAP"/>
    <property type="match status" value="1"/>
</dbReference>
<accession>A0A8B8BYV0</accession>
<keyword evidence="5 6" id="KW-0238">DNA-binding</keyword>
<evidence type="ECO:0000256" key="7">
    <source>
        <dbReference type="SAM" id="Coils"/>
    </source>
</evidence>
<feature type="domain" description="THAP-type" evidence="9">
    <location>
        <begin position="1"/>
        <end position="83"/>
    </location>
</feature>
<dbReference type="Gene3D" id="6.20.210.20">
    <property type="entry name" value="THAP domain"/>
    <property type="match status" value="1"/>
</dbReference>
<dbReference type="InterPro" id="IPR027805">
    <property type="entry name" value="Transposase_HTH_dom"/>
</dbReference>
<evidence type="ECO:0000256" key="3">
    <source>
        <dbReference type="ARBA" id="ARBA00022771"/>
    </source>
</evidence>
<reference evidence="11" key="1">
    <citation type="submission" date="2025-08" db="UniProtKB">
        <authorList>
            <consortium name="RefSeq"/>
        </authorList>
    </citation>
    <scope>IDENTIFICATION</scope>
    <source>
        <tissue evidence="11">Whole sample</tissue>
    </source>
</reference>
<dbReference type="InterPro" id="IPR038441">
    <property type="entry name" value="THAP_Znf_sf"/>
</dbReference>
<evidence type="ECO:0000256" key="5">
    <source>
        <dbReference type="ARBA" id="ARBA00023125"/>
    </source>
</evidence>
<dbReference type="SMART" id="SM00980">
    <property type="entry name" value="THAP"/>
    <property type="match status" value="1"/>
</dbReference>
<evidence type="ECO:0000313" key="11">
    <source>
        <dbReference type="RefSeq" id="XP_022308024.1"/>
    </source>
</evidence>
<dbReference type="GO" id="GO:0003677">
    <property type="term" value="F:DNA binding"/>
    <property type="evidence" value="ECO:0007669"/>
    <property type="project" value="UniProtKB-UniRule"/>
</dbReference>
<dbReference type="Pfam" id="PF05485">
    <property type="entry name" value="THAP"/>
    <property type="match status" value="1"/>
</dbReference>
<evidence type="ECO:0000256" key="2">
    <source>
        <dbReference type="ARBA" id="ARBA00022723"/>
    </source>
</evidence>
<keyword evidence="2" id="KW-0479">Metal-binding</keyword>
<evidence type="ECO:0000313" key="10">
    <source>
        <dbReference type="Proteomes" id="UP000694844"/>
    </source>
</evidence>
<dbReference type="Proteomes" id="UP000694844">
    <property type="component" value="Chromosome 9"/>
</dbReference>